<dbReference type="GO" id="GO:0046474">
    <property type="term" value="P:glycerophospholipid biosynthetic process"/>
    <property type="evidence" value="ECO:0007669"/>
    <property type="project" value="TreeGrafter"/>
</dbReference>
<dbReference type="InterPro" id="IPR043130">
    <property type="entry name" value="CDP-OH_PTrfase_TM_dom"/>
</dbReference>
<evidence type="ECO:0000256" key="2">
    <source>
        <dbReference type="ARBA" id="ARBA00005042"/>
    </source>
</evidence>
<evidence type="ECO:0000256" key="13">
    <source>
        <dbReference type="ARBA" id="ARBA00023264"/>
    </source>
</evidence>
<dbReference type="EMBL" id="JYNY01000231">
    <property type="protein sequence ID" value="KJJ84997.1"/>
    <property type="molecule type" value="Genomic_DNA"/>
</dbReference>
<evidence type="ECO:0000256" key="15">
    <source>
        <dbReference type="NCBIfam" id="TIGR00560"/>
    </source>
</evidence>
<dbReference type="GO" id="GO:0016020">
    <property type="term" value="C:membrane"/>
    <property type="evidence" value="ECO:0007669"/>
    <property type="project" value="UniProtKB-SubCell"/>
</dbReference>
<comment type="similarity">
    <text evidence="3 16">Belongs to the CDP-alcohol phosphatidyltransferase class-I family.</text>
</comment>
<comment type="caution">
    <text evidence="18">The sequence shown here is derived from an EMBL/GenBank/DDBJ whole genome shotgun (WGS) entry which is preliminary data.</text>
</comment>
<keyword evidence="6" id="KW-0444">Lipid biosynthesis</keyword>
<keyword evidence="7 16" id="KW-0808">Transferase</keyword>
<dbReference type="InterPro" id="IPR048254">
    <property type="entry name" value="CDP_ALCOHOL_P_TRANSF_CS"/>
</dbReference>
<dbReference type="EC" id="2.7.8.5" evidence="4 15"/>
<dbReference type="Gene3D" id="1.20.120.1760">
    <property type="match status" value="1"/>
</dbReference>
<keyword evidence="13" id="KW-1208">Phospholipid metabolism</keyword>
<dbReference type="InterPro" id="IPR050324">
    <property type="entry name" value="CDP-alcohol_PTase-I"/>
</dbReference>
<feature type="transmembrane region" description="Helical" evidence="17">
    <location>
        <begin position="128"/>
        <end position="146"/>
    </location>
</feature>
<evidence type="ECO:0000256" key="8">
    <source>
        <dbReference type="ARBA" id="ARBA00022692"/>
    </source>
</evidence>
<comment type="catalytic activity">
    <reaction evidence="14">
        <text>a CDP-1,2-diacyl-sn-glycerol + sn-glycerol 3-phosphate = a 1,2-diacyl-sn-glycero-3-phospho-(1'-sn-glycero-3'-phosphate) + CMP + H(+)</text>
        <dbReference type="Rhea" id="RHEA:12593"/>
        <dbReference type="ChEBI" id="CHEBI:15378"/>
        <dbReference type="ChEBI" id="CHEBI:57597"/>
        <dbReference type="ChEBI" id="CHEBI:58332"/>
        <dbReference type="ChEBI" id="CHEBI:60110"/>
        <dbReference type="ChEBI" id="CHEBI:60377"/>
        <dbReference type="EC" id="2.7.8.5"/>
    </reaction>
</comment>
<feature type="transmembrane region" description="Helical" evidence="17">
    <location>
        <begin position="12"/>
        <end position="28"/>
    </location>
</feature>
<feature type="transmembrane region" description="Helical" evidence="17">
    <location>
        <begin position="96"/>
        <end position="116"/>
    </location>
</feature>
<evidence type="ECO:0000256" key="11">
    <source>
        <dbReference type="ARBA" id="ARBA00023136"/>
    </source>
</evidence>
<dbReference type="PATRIC" id="fig|1609969.3.peg.1219"/>
<evidence type="ECO:0000313" key="19">
    <source>
        <dbReference type="Proteomes" id="UP000033428"/>
    </source>
</evidence>
<feature type="transmembrane region" description="Helical" evidence="17">
    <location>
        <begin position="152"/>
        <end position="169"/>
    </location>
</feature>
<dbReference type="Proteomes" id="UP000033428">
    <property type="component" value="Unassembled WGS sequence"/>
</dbReference>
<keyword evidence="11 17" id="KW-0472">Membrane</keyword>
<sequence length="180" mass="20313">MVNVNWPNRLTILRIILVPVFVMAILYHQLNLGLFVFFIASATDALDGYLARALNKKTQFGTIMDPIADKLLIDTAFICFSVVSSLPDYIQMPIYVPLIVISRDVIILLGVASIYLISGKLNVRPSALGKITSFFQMLTIIVLLLRFRYSNWIWNITVIFTLLSGIDYIRKGTKEINGVL</sequence>
<evidence type="ECO:0000256" key="16">
    <source>
        <dbReference type="RuleBase" id="RU003750"/>
    </source>
</evidence>
<evidence type="ECO:0000256" key="17">
    <source>
        <dbReference type="SAM" id="Phobius"/>
    </source>
</evidence>
<keyword evidence="12" id="KW-0594">Phospholipid biosynthesis</keyword>
<dbReference type="NCBIfam" id="TIGR00560">
    <property type="entry name" value="pgsA"/>
    <property type="match status" value="1"/>
</dbReference>
<dbReference type="AlphaFoldDB" id="A0A0F0CNZ9"/>
<accession>A0A0F0CNZ9</accession>
<dbReference type="InterPro" id="IPR000462">
    <property type="entry name" value="CDP-OH_P_trans"/>
</dbReference>
<dbReference type="PROSITE" id="PS00379">
    <property type="entry name" value="CDP_ALCOHOL_P_TRANSF"/>
    <property type="match status" value="1"/>
</dbReference>
<evidence type="ECO:0000313" key="18">
    <source>
        <dbReference type="EMBL" id="KJJ84997.1"/>
    </source>
</evidence>
<gene>
    <name evidence="18" type="ORF">OMAG_001136</name>
</gene>
<evidence type="ECO:0000256" key="14">
    <source>
        <dbReference type="ARBA" id="ARBA00048586"/>
    </source>
</evidence>
<keyword evidence="8 17" id="KW-0812">Transmembrane</keyword>
<evidence type="ECO:0000256" key="9">
    <source>
        <dbReference type="ARBA" id="ARBA00022989"/>
    </source>
</evidence>
<dbReference type="PANTHER" id="PTHR14269:SF62">
    <property type="entry name" value="CDP-DIACYLGLYCEROL--GLYCEROL-3-PHOSPHATE 3-PHOSPHATIDYLTRANSFERASE 1, CHLOROPLASTIC"/>
    <property type="match status" value="1"/>
</dbReference>
<evidence type="ECO:0000256" key="1">
    <source>
        <dbReference type="ARBA" id="ARBA00004141"/>
    </source>
</evidence>
<comment type="subcellular location">
    <subcellularLocation>
        <location evidence="1">Membrane</location>
        <topology evidence="1">Multi-pass membrane protein</topology>
    </subcellularLocation>
</comment>
<dbReference type="GO" id="GO:0008444">
    <property type="term" value="F:CDP-diacylglycerol-glycerol-3-phosphate 3-phosphatidyltransferase activity"/>
    <property type="evidence" value="ECO:0007669"/>
    <property type="project" value="UniProtKB-UniRule"/>
</dbReference>
<evidence type="ECO:0000256" key="12">
    <source>
        <dbReference type="ARBA" id="ARBA00023209"/>
    </source>
</evidence>
<comment type="pathway">
    <text evidence="2">Phospholipid metabolism; phosphatidylglycerol biosynthesis; phosphatidylglycerol from CDP-diacylglycerol: step 1/2.</text>
</comment>
<dbReference type="Pfam" id="PF01066">
    <property type="entry name" value="CDP-OH_P_transf"/>
    <property type="match status" value="1"/>
</dbReference>
<proteinExistence type="inferred from homology"/>
<protein>
    <recommendedName>
        <fullName evidence="5 15">CDP-diacylglycerol--glycerol-3-phosphate 3-phosphatidyltransferase</fullName>
        <ecNumber evidence="4 15">2.7.8.5</ecNumber>
    </recommendedName>
</protein>
<evidence type="ECO:0000256" key="5">
    <source>
        <dbReference type="ARBA" id="ARBA00014944"/>
    </source>
</evidence>
<evidence type="ECO:0000256" key="6">
    <source>
        <dbReference type="ARBA" id="ARBA00022516"/>
    </source>
</evidence>
<evidence type="ECO:0000256" key="3">
    <source>
        <dbReference type="ARBA" id="ARBA00010441"/>
    </source>
</evidence>
<dbReference type="InterPro" id="IPR004570">
    <property type="entry name" value="Phosphatidylglycerol_P_synth"/>
</dbReference>
<evidence type="ECO:0000256" key="4">
    <source>
        <dbReference type="ARBA" id="ARBA00013170"/>
    </source>
</evidence>
<keyword evidence="19" id="KW-1185">Reference proteome</keyword>
<name>A0A0F0CNZ9_9BACT</name>
<reference evidence="18 19" key="1">
    <citation type="submission" date="2015-02" db="EMBL/GenBank/DDBJ databases">
        <title>Single-cell genomics of uncultivated deep-branching MTB reveals a conserved set of magnetosome genes.</title>
        <authorList>
            <person name="Kolinko S."/>
            <person name="Richter M."/>
            <person name="Glockner F.O."/>
            <person name="Brachmann A."/>
            <person name="Schuler D."/>
        </authorList>
    </citation>
    <scope>NUCLEOTIDE SEQUENCE [LARGE SCALE GENOMIC DNA]</scope>
    <source>
        <strain evidence="18">SKK-01</strain>
    </source>
</reference>
<evidence type="ECO:0000256" key="10">
    <source>
        <dbReference type="ARBA" id="ARBA00023098"/>
    </source>
</evidence>
<keyword evidence="10" id="KW-0443">Lipid metabolism</keyword>
<dbReference type="PANTHER" id="PTHR14269">
    <property type="entry name" value="CDP-DIACYLGLYCEROL--GLYCEROL-3-PHOSPHATE 3-PHOSPHATIDYLTRANSFERASE-RELATED"/>
    <property type="match status" value="1"/>
</dbReference>
<dbReference type="PIRSF" id="PIRSF000847">
    <property type="entry name" value="Phos_ph_gly_syn"/>
    <property type="match status" value="1"/>
</dbReference>
<keyword evidence="9 17" id="KW-1133">Transmembrane helix</keyword>
<organism evidence="18 19">
    <name type="scientific">Candidatus Omnitrophus magneticus</name>
    <dbReference type="NCBI Taxonomy" id="1609969"/>
    <lineage>
        <taxon>Bacteria</taxon>
        <taxon>Pseudomonadati</taxon>
        <taxon>Candidatus Omnitrophota</taxon>
        <taxon>Candidatus Omnitrophus</taxon>
    </lineage>
</organism>
<evidence type="ECO:0000256" key="7">
    <source>
        <dbReference type="ARBA" id="ARBA00022679"/>
    </source>
</evidence>